<dbReference type="EMBL" id="OBMI01000003">
    <property type="protein sequence ID" value="SOB88058.1"/>
    <property type="molecule type" value="Genomic_DNA"/>
</dbReference>
<sequence>MAEASWGDVASPDIEWRMSAALENVPRGQEELVEVTSLEKAVRAWLALDPAHQQDAILIPQHAVIVDGVSMIEVRGDNIGSLAARLPDAAPKGASTDPEIDDAG</sequence>
<gene>
    <name evidence="1" type="ORF">SAMN06297144_3196</name>
</gene>
<evidence type="ECO:0000313" key="1">
    <source>
        <dbReference type="EMBL" id="SOB88058.1"/>
    </source>
</evidence>
<dbReference type="Proteomes" id="UP000219494">
    <property type="component" value="Unassembled WGS sequence"/>
</dbReference>
<dbReference type="OrthoDB" id="7509779at2"/>
<name>A0A285R2R6_9SPHN</name>
<accession>A0A285R2R6</accession>
<keyword evidence="2" id="KW-1185">Reference proteome</keyword>
<proteinExistence type="predicted"/>
<dbReference type="RefSeq" id="WP_097064879.1">
    <property type="nucleotide sequence ID" value="NZ_OBMI01000003.1"/>
</dbReference>
<reference evidence="1 2" key="1">
    <citation type="submission" date="2017-07" db="EMBL/GenBank/DDBJ databases">
        <authorList>
            <person name="Sun Z.S."/>
            <person name="Albrecht U."/>
            <person name="Echele G."/>
            <person name="Lee C.C."/>
        </authorList>
    </citation>
    <scope>NUCLEOTIDE SEQUENCE [LARGE SCALE GENOMIC DNA]</scope>
    <source>
        <strain evidence="1 2">CGMCC 1.12672</strain>
    </source>
</reference>
<protein>
    <submittedName>
        <fullName evidence="1">Uncharacterized protein</fullName>
    </submittedName>
</protein>
<evidence type="ECO:0000313" key="2">
    <source>
        <dbReference type="Proteomes" id="UP000219494"/>
    </source>
</evidence>
<dbReference type="AlphaFoldDB" id="A0A285R2R6"/>
<organism evidence="1 2">
    <name type="scientific">Sphingomonas guangdongensis</name>
    <dbReference type="NCBI Taxonomy" id="1141890"/>
    <lineage>
        <taxon>Bacteria</taxon>
        <taxon>Pseudomonadati</taxon>
        <taxon>Pseudomonadota</taxon>
        <taxon>Alphaproteobacteria</taxon>
        <taxon>Sphingomonadales</taxon>
        <taxon>Sphingomonadaceae</taxon>
        <taxon>Sphingomonas</taxon>
    </lineage>
</organism>